<keyword evidence="2 4" id="KW-0548">Nucleotidyltransferase</keyword>
<dbReference type="HAMAP" id="MF_00057">
    <property type="entry name" value="KdsB"/>
    <property type="match status" value="1"/>
</dbReference>
<dbReference type="Gene3D" id="3.90.550.10">
    <property type="entry name" value="Spore Coat Polysaccharide Biosynthesis Protein SpsA, Chain A"/>
    <property type="match status" value="1"/>
</dbReference>
<sequence>MTKIIGIIPARYASTRFPGKPLVKLGQMSMIERVYRQAEKCKSLHQVLVATDDERIAQEVARFGGAYCMTDPNHMSGTDRCREAMEQMTEAFDYVVNIQGDEPFIAPEQIEELCELLDGNTELATQARQIQQVDDLHNPNVVKLVKGNQGNALYFSRQAIPYYRGLAPEEWLSKQAYYQHIGLYAYRTDILQRIAVLPASTLEIAESLEQLRWLENGFEIKVGITHYGATGIDTPEDIEKVKHLFE</sequence>
<comment type="function">
    <text evidence="4">Activates KDO (a required 8-carbon sugar) for incorporation into bacterial lipopolysaccharide in Gram-negative bacteria.</text>
</comment>
<comment type="catalytic activity">
    <reaction evidence="4">
        <text>3-deoxy-alpha-D-manno-oct-2-ulosonate + CTP = CMP-3-deoxy-beta-D-manno-octulosonate + diphosphate</text>
        <dbReference type="Rhea" id="RHEA:23448"/>
        <dbReference type="ChEBI" id="CHEBI:33019"/>
        <dbReference type="ChEBI" id="CHEBI:37563"/>
        <dbReference type="ChEBI" id="CHEBI:85986"/>
        <dbReference type="ChEBI" id="CHEBI:85987"/>
        <dbReference type="EC" id="2.7.7.38"/>
    </reaction>
</comment>
<dbReference type="InterPro" id="IPR029044">
    <property type="entry name" value="Nucleotide-diphossugar_trans"/>
</dbReference>
<comment type="subcellular location">
    <subcellularLocation>
        <location evidence="4">Cytoplasm</location>
    </subcellularLocation>
</comment>
<dbReference type="InterPro" id="IPR004528">
    <property type="entry name" value="KdsB"/>
</dbReference>
<organism evidence="5 6">
    <name type="scientific">Shiella aurantiaca</name>
    <dbReference type="NCBI Taxonomy" id="3058365"/>
    <lineage>
        <taxon>Bacteria</taxon>
        <taxon>Pseudomonadati</taxon>
        <taxon>Bacteroidota</taxon>
        <taxon>Cytophagia</taxon>
        <taxon>Cytophagales</taxon>
        <taxon>Shiellaceae</taxon>
        <taxon>Shiella</taxon>
    </lineage>
</organism>
<protein>
    <recommendedName>
        <fullName evidence="4">3-deoxy-manno-octulosonate cytidylyltransferase</fullName>
        <ecNumber evidence="4">2.7.7.38</ecNumber>
    </recommendedName>
    <alternativeName>
        <fullName evidence="4">CMP-2-keto-3-deoxyoctulosonic acid synthase</fullName>
        <shortName evidence="4">CKS</shortName>
        <shortName evidence="4">CMP-KDO synthase</shortName>
    </alternativeName>
</protein>
<evidence type="ECO:0000256" key="4">
    <source>
        <dbReference type="HAMAP-Rule" id="MF_00057"/>
    </source>
</evidence>
<keyword evidence="6" id="KW-1185">Reference proteome</keyword>
<evidence type="ECO:0000313" key="5">
    <source>
        <dbReference type="EMBL" id="MDN4164209.1"/>
    </source>
</evidence>
<dbReference type="SUPFAM" id="SSF53448">
    <property type="entry name" value="Nucleotide-diphospho-sugar transferases"/>
    <property type="match status" value="1"/>
</dbReference>
<dbReference type="Proteomes" id="UP001168552">
    <property type="component" value="Unassembled WGS sequence"/>
</dbReference>
<dbReference type="GO" id="GO:0008690">
    <property type="term" value="F:3-deoxy-manno-octulosonate cytidylyltransferase activity"/>
    <property type="evidence" value="ECO:0007669"/>
    <property type="project" value="UniProtKB-EC"/>
</dbReference>
<accession>A0ABT8F1H4</accession>
<proteinExistence type="inferred from homology"/>
<evidence type="ECO:0000256" key="2">
    <source>
        <dbReference type="ARBA" id="ARBA00022695"/>
    </source>
</evidence>
<dbReference type="RefSeq" id="WP_320002735.1">
    <property type="nucleotide sequence ID" value="NZ_JAUHJS010000001.1"/>
</dbReference>
<dbReference type="EMBL" id="JAUHJS010000001">
    <property type="protein sequence ID" value="MDN4164209.1"/>
    <property type="molecule type" value="Genomic_DNA"/>
</dbReference>
<comment type="similarity">
    <text evidence="4">Belongs to the KdsB family.</text>
</comment>
<dbReference type="NCBIfam" id="NF003950">
    <property type="entry name" value="PRK05450.1-3"/>
    <property type="match status" value="1"/>
</dbReference>
<gene>
    <name evidence="4 5" type="primary">kdsB</name>
    <name evidence="5" type="ORF">QWY31_01785</name>
</gene>
<name>A0ABT8F1H4_9BACT</name>
<comment type="pathway">
    <text evidence="4">Nucleotide-sugar biosynthesis; CMP-3-deoxy-D-manno-octulosonate biosynthesis; CMP-3-deoxy-D-manno-octulosonate from 3-deoxy-D-manno-octulosonate and CTP: step 1/1.</text>
</comment>
<dbReference type="PANTHER" id="PTHR42866">
    <property type="entry name" value="3-DEOXY-MANNO-OCTULOSONATE CYTIDYLYLTRANSFERASE"/>
    <property type="match status" value="1"/>
</dbReference>
<dbReference type="NCBIfam" id="NF003952">
    <property type="entry name" value="PRK05450.1-5"/>
    <property type="match status" value="1"/>
</dbReference>
<evidence type="ECO:0000313" key="6">
    <source>
        <dbReference type="Proteomes" id="UP001168552"/>
    </source>
</evidence>
<evidence type="ECO:0000256" key="1">
    <source>
        <dbReference type="ARBA" id="ARBA00022679"/>
    </source>
</evidence>
<keyword evidence="4" id="KW-0963">Cytoplasm</keyword>
<dbReference type="PANTHER" id="PTHR42866:SF2">
    <property type="entry name" value="3-DEOXY-MANNO-OCTULOSONATE CYTIDYLYLTRANSFERASE, MITOCHONDRIAL"/>
    <property type="match status" value="1"/>
</dbReference>
<dbReference type="CDD" id="cd02517">
    <property type="entry name" value="CMP-KDO-Synthetase"/>
    <property type="match status" value="1"/>
</dbReference>
<keyword evidence="3 4" id="KW-0448">Lipopolysaccharide biosynthesis</keyword>
<dbReference type="InterPro" id="IPR003329">
    <property type="entry name" value="Cytidylyl_trans"/>
</dbReference>
<evidence type="ECO:0000256" key="3">
    <source>
        <dbReference type="ARBA" id="ARBA00022985"/>
    </source>
</evidence>
<dbReference type="NCBIfam" id="TIGR00466">
    <property type="entry name" value="kdsB"/>
    <property type="match status" value="1"/>
</dbReference>
<dbReference type="NCBIfam" id="NF009905">
    <property type="entry name" value="PRK13368.1"/>
    <property type="match status" value="1"/>
</dbReference>
<keyword evidence="1 4" id="KW-0808">Transferase</keyword>
<dbReference type="Pfam" id="PF02348">
    <property type="entry name" value="CTP_transf_3"/>
    <property type="match status" value="1"/>
</dbReference>
<dbReference type="EC" id="2.7.7.38" evidence="4"/>
<comment type="caution">
    <text evidence="5">The sequence shown here is derived from an EMBL/GenBank/DDBJ whole genome shotgun (WGS) entry which is preliminary data.</text>
</comment>
<reference evidence="5" key="1">
    <citation type="submission" date="2023-06" db="EMBL/GenBank/DDBJ databases">
        <title>Cytophagales bacterium Strain LB-30, isolated from soil.</title>
        <authorList>
            <person name="Liu B."/>
        </authorList>
    </citation>
    <scope>NUCLEOTIDE SEQUENCE</scope>
    <source>
        <strain evidence="5">LB-30</strain>
    </source>
</reference>